<gene>
    <name evidence="1" type="ORF">METZ01_LOCUS52595</name>
</gene>
<dbReference type="AlphaFoldDB" id="A0A381S8V3"/>
<evidence type="ECO:0008006" key="2">
    <source>
        <dbReference type="Google" id="ProtNLM"/>
    </source>
</evidence>
<feature type="non-terminal residue" evidence="1">
    <location>
        <position position="1"/>
    </location>
</feature>
<organism evidence="1">
    <name type="scientific">marine metagenome</name>
    <dbReference type="NCBI Taxonomy" id="408172"/>
    <lineage>
        <taxon>unclassified sequences</taxon>
        <taxon>metagenomes</taxon>
        <taxon>ecological metagenomes</taxon>
    </lineage>
</organism>
<reference evidence="1" key="1">
    <citation type="submission" date="2018-05" db="EMBL/GenBank/DDBJ databases">
        <authorList>
            <person name="Lanie J.A."/>
            <person name="Ng W.-L."/>
            <person name="Kazmierczak K.M."/>
            <person name="Andrzejewski T.M."/>
            <person name="Davidsen T.M."/>
            <person name="Wayne K.J."/>
            <person name="Tettelin H."/>
            <person name="Glass J.I."/>
            <person name="Rusch D."/>
            <person name="Podicherti R."/>
            <person name="Tsui H.-C.T."/>
            <person name="Winkler M.E."/>
        </authorList>
    </citation>
    <scope>NUCLEOTIDE SEQUENCE</scope>
</reference>
<dbReference type="EMBL" id="UINC01002733">
    <property type="protein sequence ID" value="SUZ99741.1"/>
    <property type="molecule type" value="Genomic_DNA"/>
</dbReference>
<evidence type="ECO:0000313" key="1">
    <source>
        <dbReference type="EMBL" id="SUZ99741.1"/>
    </source>
</evidence>
<sequence length="290" mass="32504">VQSSITTIDWWHEALGTEQFEHSGLLNTYLLQPKLVYGISQKLNLAFNVNFGLRQMHWNVSDESIHHRDETTLSNFRNAIGSILGDSKIIVRYLINEAGSELGKRFYLGTGLVIPGSSVLTSDPFFLDGELFKSHRHFSLSSGAYKGIIEGQLFVKRNINPVFLGGFIIVEHPFSKSKYGYLPSTMGTISLSASFMRYDQLMSSYDIGIMLAYSSMAKWNDISEPNSESFAISPSIGYLFNTNFGAVSINIQKPLMIFGAFVDNEGDIDQQSNVWQISLALRLKSQIKEK</sequence>
<protein>
    <recommendedName>
        <fullName evidence="2">DUF5723 domain-containing protein</fullName>
    </recommendedName>
</protein>
<proteinExistence type="predicted"/>
<name>A0A381S8V3_9ZZZZ</name>
<accession>A0A381S8V3</accession>